<feature type="compositionally biased region" description="Basic and acidic residues" evidence="9">
    <location>
        <begin position="621"/>
        <end position="646"/>
    </location>
</feature>
<keyword evidence="2" id="KW-0813">Transport</keyword>
<keyword evidence="5" id="KW-0547">Nucleotide-binding</keyword>
<dbReference type="GO" id="GO:0005524">
    <property type="term" value="F:ATP binding"/>
    <property type="evidence" value="ECO:0007669"/>
    <property type="project" value="UniProtKB-KW"/>
</dbReference>
<dbReference type="FunFam" id="3.40.50.300:FF:000163">
    <property type="entry name" value="Multidrug resistance-associated protein member 4"/>
    <property type="match status" value="1"/>
</dbReference>
<dbReference type="SUPFAM" id="SSF90123">
    <property type="entry name" value="ABC transporter transmembrane region"/>
    <property type="match status" value="2"/>
</dbReference>
<name>A0A9P5S9V5_9FUNG</name>
<feature type="region of interest" description="Disordered" evidence="9">
    <location>
        <begin position="614"/>
        <end position="646"/>
    </location>
</feature>
<keyword evidence="4" id="KW-0677">Repeat</keyword>
<keyword evidence="14" id="KW-1185">Reference proteome</keyword>
<dbReference type="GO" id="GO:0140359">
    <property type="term" value="F:ABC-type transporter activity"/>
    <property type="evidence" value="ECO:0007669"/>
    <property type="project" value="InterPro"/>
</dbReference>
<reference evidence="13" key="1">
    <citation type="journal article" date="2020" name="Fungal Divers.">
        <title>Resolving the Mortierellaceae phylogeny through synthesis of multi-gene phylogenetics and phylogenomics.</title>
        <authorList>
            <person name="Vandepol N."/>
            <person name="Liber J."/>
            <person name="Desiro A."/>
            <person name="Na H."/>
            <person name="Kennedy M."/>
            <person name="Barry K."/>
            <person name="Grigoriev I.V."/>
            <person name="Miller A.N."/>
            <person name="O'Donnell K."/>
            <person name="Stajich J.E."/>
            <person name="Bonito G."/>
        </authorList>
    </citation>
    <scope>NUCLEOTIDE SEQUENCE</scope>
    <source>
        <strain evidence="13">NRRL 6426</strain>
    </source>
</reference>
<evidence type="ECO:0000256" key="2">
    <source>
        <dbReference type="ARBA" id="ARBA00022448"/>
    </source>
</evidence>
<feature type="transmembrane region" description="Helical" evidence="10">
    <location>
        <begin position="98"/>
        <end position="117"/>
    </location>
</feature>
<keyword evidence="3 10" id="KW-0812">Transmembrane</keyword>
<dbReference type="InterPro" id="IPR027417">
    <property type="entry name" value="P-loop_NTPase"/>
</dbReference>
<feature type="domain" description="ABC transmembrane type-1" evidence="12">
    <location>
        <begin position="276"/>
        <end position="564"/>
    </location>
</feature>
<evidence type="ECO:0000259" key="12">
    <source>
        <dbReference type="PROSITE" id="PS50929"/>
    </source>
</evidence>
<feature type="transmembrane region" description="Helical" evidence="10">
    <location>
        <begin position="533"/>
        <end position="549"/>
    </location>
</feature>
<organism evidence="13 14">
    <name type="scientific">Linnemannia schmuckeri</name>
    <dbReference type="NCBI Taxonomy" id="64567"/>
    <lineage>
        <taxon>Eukaryota</taxon>
        <taxon>Fungi</taxon>
        <taxon>Fungi incertae sedis</taxon>
        <taxon>Mucoromycota</taxon>
        <taxon>Mortierellomycotina</taxon>
        <taxon>Mortierellomycetes</taxon>
        <taxon>Mortierellales</taxon>
        <taxon>Mortierellaceae</taxon>
        <taxon>Linnemannia</taxon>
    </lineage>
</organism>
<evidence type="ECO:0000259" key="11">
    <source>
        <dbReference type="PROSITE" id="PS50893"/>
    </source>
</evidence>
<dbReference type="InterPro" id="IPR050173">
    <property type="entry name" value="ABC_transporter_C-like"/>
</dbReference>
<feature type="transmembrane region" description="Helical" evidence="10">
    <location>
        <begin position="978"/>
        <end position="1003"/>
    </location>
</feature>
<evidence type="ECO:0000256" key="7">
    <source>
        <dbReference type="ARBA" id="ARBA00022989"/>
    </source>
</evidence>
<evidence type="ECO:0000256" key="10">
    <source>
        <dbReference type="SAM" id="Phobius"/>
    </source>
</evidence>
<dbReference type="GO" id="GO:0016887">
    <property type="term" value="F:ATP hydrolysis activity"/>
    <property type="evidence" value="ECO:0007669"/>
    <property type="project" value="InterPro"/>
</dbReference>
<dbReference type="Proteomes" id="UP000748756">
    <property type="component" value="Unassembled WGS sequence"/>
</dbReference>
<dbReference type="InterPro" id="IPR017871">
    <property type="entry name" value="ABC_transporter-like_CS"/>
</dbReference>
<dbReference type="Gene3D" id="1.20.1560.10">
    <property type="entry name" value="ABC transporter type 1, transmembrane domain"/>
    <property type="match status" value="2"/>
</dbReference>
<keyword evidence="6" id="KW-0067">ATP-binding</keyword>
<protein>
    <submittedName>
        <fullName evidence="13">Uncharacterized protein</fullName>
    </submittedName>
</protein>
<dbReference type="PROSITE" id="PS50893">
    <property type="entry name" value="ABC_TRANSPORTER_2"/>
    <property type="match status" value="2"/>
</dbReference>
<feature type="region of interest" description="Disordered" evidence="9">
    <location>
        <begin position="862"/>
        <end position="900"/>
    </location>
</feature>
<feature type="transmembrane region" description="Helical" evidence="10">
    <location>
        <begin position="936"/>
        <end position="958"/>
    </location>
</feature>
<dbReference type="GO" id="GO:0016020">
    <property type="term" value="C:membrane"/>
    <property type="evidence" value="ECO:0007669"/>
    <property type="project" value="InterPro"/>
</dbReference>
<accession>A0A9P5S9V5</accession>
<feature type="transmembrane region" description="Helical" evidence="10">
    <location>
        <begin position="129"/>
        <end position="148"/>
    </location>
</feature>
<feature type="transmembrane region" description="Helical" evidence="10">
    <location>
        <begin position="416"/>
        <end position="436"/>
    </location>
</feature>
<dbReference type="FunFam" id="1.20.1560.10:FF:000006">
    <property type="entry name" value="ATP-binding cassette, sub-family C (CFTR/MRP), member 9"/>
    <property type="match status" value="1"/>
</dbReference>
<evidence type="ECO:0000256" key="8">
    <source>
        <dbReference type="ARBA" id="ARBA00023136"/>
    </source>
</evidence>
<dbReference type="InterPro" id="IPR036640">
    <property type="entry name" value="ABC1_TM_sf"/>
</dbReference>
<feature type="transmembrane region" description="Helical" evidence="10">
    <location>
        <begin position="30"/>
        <end position="52"/>
    </location>
</feature>
<feature type="transmembrane region" description="Helical" evidence="10">
    <location>
        <begin position="1162"/>
        <end position="1181"/>
    </location>
</feature>
<evidence type="ECO:0000313" key="13">
    <source>
        <dbReference type="EMBL" id="KAF9156062.1"/>
    </source>
</evidence>
<dbReference type="EMBL" id="JAAAUQ010000038">
    <property type="protein sequence ID" value="KAF9156062.1"/>
    <property type="molecule type" value="Genomic_DNA"/>
</dbReference>
<evidence type="ECO:0000256" key="6">
    <source>
        <dbReference type="ARBA" id="ARBA00022840"/>
    </source>
</evidence>
<dbReference type="InterPro" id="IPR003439">
    <property type="entry name" value="ABC_transporter-like_ATP-bd"/>
</dbReference>
<dbReference type="InterPro" id="IPR011527">
    <property type="entry name" value="ABC1_TM_dom"/>
</dbReference>
<dbReference type="SUPFAM" id="SSF52540">
    <property type="entry name" value="P-loop containing nucleoside triphosphate hydrolases"/>
    <property type="match status" value="3"/>
</dbReference>
<dbReference type="Pfam" id="PF24357">
    <property type="entry name" value="TMD0_ABC"/>
    <property type="match status" value="1"/>
</dbReference>
<dbReference type="Gene3D" id="3.40.50.300">
    <property type="entry name" value="P-loop containing nucleotide triphosphate hydrolases"/>
    <property type="match status" value="2"/>
</dbReference>
<feature type="transmembrane region" description="Helical" evidence="10">
    <location>
        <begin position="160"/>
        <end position="177"/>
    </location>
</feature>
<evidence type="ECO:0000313" key="14">
    <source>
        <dbReference type="Proteomes" id="UP000748756"/>
    </source>
</evidence>
<dbReference type="CDD" id="cd03250">
    <property type="entry name" value="ABCC_MRP_domain1"/>
    <property type="match status" value="1"/>
</dbReference>
<feature type="domain" description="ABC transmembrane type-1" evidence="12">
    <location>
        <begin position="938"/>
        <end position="1217"/>
    </location>
</feature>
<feature type="transmembrane region" description="Helical" evidence="10">
    <location>
        <begin position="314"/>
        <end position="333"/>
    </location>
</feature>
<dbReference type="InterPro" id="IPR044746">
    <property type="entry name" value="ABCC_6TM_D1"/>
</dbReference>
<evidence type="ECO:0000256" key="3">
    <source>
        <dbReference type="ARBA" id="ARBA00022692"/>
    </source>
</evidence>
<evidence type="ECO:0000256" key="9">
    <source>
        <dbReference type="SAM" id="MobiDB-lite"/>
    </source>
</evidence>
<comment type="subcellular location">
    <subcellularLocation>
        <location evidence="1">Vacuole membrane</location>
        <topology evidence="1">Multi-pass membrane protein</topology>
    </subcellularLocation>
</comment>
<dbReference type="FunFam" id="1.20.1560.10:FF:000001">
    <property type="entry name" value="ATP-binding cassette subfamily C member 1"/>
    <property type="match status" value="1"/>
</dbReference>
<gene>
    <name evidence="13" type="ORF">BG015_007365</name>
</gene>
<feature type="transmembrane region" description="Helical" evidence="10">
    <location>
        <begin position="1048"/>
        <end position="1069"/>
    </location>
</feature>
<sequence length="1530" mass="170387">MAIASFCNDQDGWGPTSGTRADLTSCMENIILLALPSLVGIVALSVRIFSMWRNGAPHNLGRTNAIYWPSQFFTLASIIALVARAAVLKNEIYTPSTMLSTVCMMVVWAVALVQNYFQHQQEFRSSDYIFTLYIFSLIGAAINIRTMSLLNQTHQDQFKAFISFFAFLVVGFIVEAWPRGRTQIQRQSQGGRYEKANLFSRISFHFLQPILREGYKGPLTAKDIEGMMPHRIKTDFSHELLNDRWQRAVTKAHSRDKKPSLFLTIMKTYSWGWIPIMIFRLAASTFTYILPVFLNQILNFIESYSSGEPQPVSLGIILAFGMFFASVLSAFCVGQFYQTAINIGVEIRTALIAMVYRKSLRLSNAAKQSNTAGEISNHMSVDAERWLHAVTSLPTLVSIPYEIALALWLLYNQIGWSIFIGLVLIIILMSTQGFIVKAYMQAKMKKMEAADHRMRLMNEILAGIKIVKLYGWEDSFKQRVTAYRDEELVNLKFFGKLQIFMSTMFQSLPMVAGLISFSVYATVGGPNFTPGEITPQKIFVAISLFGLLAKPIGLTAGMMNESASALVSTRRIGNFLLAEEISGCNTEMIKQMPDDLNIPVVEIKDGVFAWDLEGHEDESEAEGRKDSIPEDKDTLPEDEAASKERGPTLTKINLEFKQGELVAIVGRVGQGKSSLLSAIIGDMYKHQGSVRVYGRVAYVPQQAWILNATVRDNILFGNAFDQARYDLVLMVCGLLPDIEMLPAGDQTEIGERGINLSGGQKQRVSLARAAYDDADLYLLDDPLSAVDAHVAQHLWKNLLSPNGLLKNKTRILVTHAVQFLGDADRIVVLKDGQVSETGQYQELMDAGRSFYQLIKEYSVNHRHHRHHKKNKDIDGIAEESSELESDASTQNGDEVGPDAAAVKDNKGELVAEEKMVEGSVSWSVYIKYVKSTSYKYALTVVGLYVLVQSIHIGSNIWLKYWVTNSASGSLTLSGYLGIYAAFIVAFVLLNILVTYFAMVLAIVRAARRLHERLLDKVLRLPMSFFDTTPLGRIVNRFSSDILSVDEMIPWNAFHTVMCTFSVIATIIVIALNTPIFLAVIPFLVIIYGLVQAYYVRSSRALKRIDSVTKSPIYQHFSETLTGVTTIRALDASKRFIAENAAKADVSANAYFAWVVTNRWLQIRLECLGSVIVLAAALFAVLGRDTLNPASAGLALSYAMGVTQDIVWLVSALCDLQNQLVCVERIEEYSSKNPEAPAQTYVALPKDWPQAGQIEFRNYSTRYREGLDLVIRNIGFTIQPTEKVGIVGRTGAGKSSLTLALFRIIEAANSHWAKASHSGADMDAELDAKKDAVAVLEKVQVEEDGGSILIDGVDISTIGLKDLRQHLAIIPQEPILFVGTVRDNLDPFEEMQDEDLWEALERAHLKDHIASLEGGLSFKVSQNGDNFSVGQRSLICLARALLRKTKILVLDEATAAVDVETDELIQKTIRSEFKDLTILTIAHRIKTVMDSDKILVLEKGRVEEFEAPTVLLQRPDSLFYNLAHQAGEIKL</sequence>
<dbReference type="CDD" id="cd18603">
    <property type="entry name" value="ABC_6TM_MRP1_2_3_6_D2_like"/>
    <property type="match status" value="1"/>
</dbReference>
<dbReference type="InterPro" id="IPR056227">
    <property type="entry name" value="TMD0_ABC"/>
</dbReference>
<proteinExistence type="predicted"/>
<dbReference type="CDD" id="cd03244">
    <property type="entry name" value="ABCC_MRP_domain2"/>
    <property type="match status" value="1"/>
</dbReference>
<keyword evidence="8 10" id="KW-0472">Membrane</keyword>
<evidence type="ECO:0000256" key="1">
    <source>
        <dbReference type="ARBA" id="ARBA00004128"/>
    </source>
</evidence>
<dbReference type="Pfam" id="PF00005">
    <property type="entry name" value="ABC_tran"/>
    <property type="match status" value="2"/>
</dbReference>
<feature type="transmembrane region" description="Helical" evidence="10">
    <location>
        <begin position="386"/>
        <end position="410"/>
    </location>
</feature>
<dbReference type="FunFam" id="3.40.50.300:FF:000997">
    <property type="entry name" value="Multidrug resistance-associated protein 1"/>
    <property type="match status" value="1"/>
</dbReference>
<dbReference type="PROSITE" id="PS50929">
    <property type="entry name" value="ABC_TM1F"/>
    <property type="match status" value="2"/>
</dbReference>
<feature type="transmembrane region" description="Helical" evidence="10">
    <location>
        <begin position="64"/>
        <end position="86"/>
    </location>
</feature>
<evidence type="ECO:0000256" key="4">
    <source>
        <dbReference type="ARBA" id="ARBA00022737"/>
    </source>
</evidence>
<dbReference type="PROSITE" id="PS00211">
    <property type="entry name" value="ABC_TRANSPORTER_1"/>
    <property type="match status" value="2"/>
</dbReference>
<dbReference type="GO" id="GO:0012505">
    <property type="term" value="C:endomembrane system"/>
    <property type="evidence" value="ECO:0007669"/>
    <property type="project" value="UniProtKB-SubCell"/>
</dbReference>
<evidence type="ECO:0000256" key="5">
    <source>
        <dbReference type="ARBA" id="ARBA00022741"/>
    </source>
</evidence>
<dbReference type="CDD" id="cd18579">
    <property type="entry name" value="ABC_6TM_ABCC_D1"/>
    <property type="match status" value="1"/>
</dbReference>
<dbReference type="InterPro" id="IPR003593">
    <property type="entry name" value="AAA+_ATPase"/>
</dbReference>
<feature type="domain" description="ABC transporter" evidence="11">
    <location>
        <begin position="1253"/>
        <end position="1523"/>
    </location>
</feature>
<dbReference type="Pfam" id="PF00664">
    <property type="entry name" value="ABC_membrane"/>
    <property type="match status" value="2"/>
</dbReference>
<feature type="transmembrane region" description="Helical" evidence="10">
    <location>
        <begin position="1075"/>
        <end position="1095"/>
    </location>
</feature>
<dbReference type="SMART" id="SM00382">
    <property type="entry name" value="AAA"/>
    <property type="match status" value="2"/>
</dbReference>
<feature type="domain" description="ABC transporter" evidence="11">
    <location>
        <begin position="634"/>
        <end position="856"/>
    </location>
</feature>
<feature type="transmembrane region" description="Helical" evidence="10">
    <location>
        <begin position="499"/>
        <end position="521"/>
    </location>
</feature>
<feature type="compositionally biased region" description="Acidic residues" evidence="9">
    <location>
        <begin position="875"/>
        <end position="885"/>
    </location>
</feature>
<dbReference type="OrthoDB" id="6500128at2759"/>
<dbReference type="PANTHER" id="PTHR24223:SF443">
    <property type="entry name" value="MULTIDRUG-RESISTANCE LIKE PROTEIN 1, ISOFORM I"/>
    <property type="match status" value="1"/>
</dbReference>
<feature type="transmembrane region" description="Helical" evidence="10">
    <location>
        <begin position="271"/>
        <end position="294"/>
    </location>
</feature>
<comment type="caution">
    <text evidence="13">The sequence shown here is derived from an EMBL/GenBank/DDBJ whole genome shotgun (WGS) entry which is preliminary data.</text>
</comment>
<keyword evidence="7 10" id="KW-1133">Transmembrane helix</keyword>
<dbReference type="PANTHER" id="PTHR24223">
    <property type="entry name" value="ATP-BINDING CASSETTE SUB-FAMILY C"/>
    <property type="match status" value="1"/>
</dbReference>